<dbReference type="AlphaFoldDB" id="A0ABD1PC56"/>
<dbReference type="Pfam" id="PF14223">
    <property type="entry name" value="Retrotran_gag_2"/>
    <property type="match status" value="1"/>
</dbReference>
<dbReference type="InterPro" id="IPR009044">
    <property type="entry name" value="ssDNA-bd_transcriptional_reg"/>
</dbReference>
<feature type="domain" description="CCHC-type" evidence="3">
    <location>
        <begin position="503"/>
        <end position="518"/>
    </location>
</feature>
<dbReference type="InterPro" id="IPR014876">
    <property type="entry name" value="DEK_C"/>
</dbReference>
<name>A0ABD1PC56_9LAMI</name>
<dbReference type="Gene3D" id="4.10.60.10">
    <property type="entry name" value="Zinc finger, CCHC-type"/>
    <property type="match status" value="1"/>
</dbReference>
<accession>A0ABD1PC56</accession>
<dbReference type="Pfam" id="PF08766">
    <property type="entry name" value="DEK_C"/>
    <property type="match status" value="1"/>
</dbReference>
<evidence type="ECO:0000259" key="3">
    <source>
        <dbReference type="PROSITE" id="PS50158"/>
    </source>
</evidence>
<dbReference type="PROSITE" id="PS50158">
    <property type="entry name" value="ZF_CCHC"/>
    <property type="match status" value="1"/>
</dbReference>
<dbReference type="InterPro" id="IPR003173">
    <property type="entry name" value="PC4_C"/>
</dbReference>
<keyword evidence="1" id="KW-0479">Metal-binding</keyword>
<dbReference type="InterPro" id="IPR036875">
    <property type="entry name" value="Znf_CCHC_sf"/>
</dbReference>
<feature type="domain" description="DEK-C" evidence="4">
    <location>
        <begin position="8"/>
        <end position="65"/>
    </location>
</feature>
<dbReference type="InterPro" id="IPR001878">
    <property type="entry name" value="Znf_CCHC"/>
</dbReference>
<evidence type="ECO:0000256" key="1">
    <source>
        <dbReference type="PROSITE-ProRule" id="PRU00047"/>
    </source>
</evidence>
<dbReference type="SMART" id="SM00343">
    <property type="entry name" value="ZnF_C2HC"/>
    <property type="match status" value="1"/>
</dbReference>
<dbReference type="SUPFAM" id="SSF57756">
    <property type="entry name" value="Retrovirus zinc finger-like domains"/>
    <property type="match status" value="1"/>
</dbReference>
<proteinExistence type="predicted"/>
<feature type="region of interest" description="Disordered" evidence="2">
    <location>
        <begin position="74"/>
        <end position="94"/>
    </location>
</feature>
<comment type="caution">
    <text evidence="5">The sequence shown here is derived from an EMBL/GenBank/DDBJ whole genome shotgun (WGS) entry which is preliminary data.</text>
</comment>
<evidence type="ECO:0000256" key="2">
    <source>
        <dbReference type="SAM" id="MobiDB-lite"/>
    </source>
</evidence>
<dbReference type="Proteomes" id="UP001604336">
    <property type="component" value="Unassembled WGS sequence"/>
</dbReference>
<keyword evidence="1" id="KW-0863">Zinc-finger</keyword>
<dbReference type="SUPFAM" id="SSF54447">
    <property type="entry name" value="ssDNA-binding transcriptional regulator domain"/>
    <property type="match status" value="1"/>
</dbReference>
<keyword evidence="1" id="KW-0862">Zinc</keyword>
<dbReference type="GO" id="GO:0008270">
    <property type="term" value="F:zinc ion binding"/>
    <property type="evidence" value="ECO:0007669"/>
    <property type="project" value="UniProtKB-KW"/>
</dbReference>
<protein>
    <submittedName>
        <fullName evidence="5">Zinc knuckle (CCHC-type) family protein</fullName>
    </submittedName>
</protein>
<dbReference type="PANTHER" id="PTHR47592">
    <property type="entry name" value="PBF68 PROTEIN"/>
    <property type="match status" value="1"/>
</dbReference>
<dbReference type="PANTHER" id="PTHR47592:SF6">
    <property type="entry name" value="PBF68 PROTEIN"/>
    <property type="match status" value="1"/>
</dbReference>
<dbReference type="PROSITE" id="PS51998">
    <property type="entry name" value="DEK_C"/>
    <property type="match status" value="1"/>
</dbReference>
<dbReference type="Gene3D" id="2.30.31.10">
    <property type="entry name" value="Transcriptional Coactivator Pc4, Chain A"/>
    <property type="match status" value="1"/>
</dbReference>
<gene>
    <name evidence="5" type="ORF">Adt_44897</name>
</gene>
<dbReference type="Pfam" id="PF02229">
    <property type="entry name" value="PC4"/>
    <property type="match status" value="1"/>
</dbReference>
<evidence type="ECO:0000259" key="4">
    <source>
        <dbReference type="PROSITE" id="PS51998"/>
    </source>
</evidence>
<dbReference type="Pfam" id="PF00098">
    <property type="entry name" value="zf-CCHC"/>
    <property type="match status" value="1"/>
</dbReference>
<keyword evidence="6" id="KW-1185">Reference proteome</keyword>
<evidence type="ECO:0000313" key="5">
    <source>
        <dbReference type="EMBL" id="KAL2461477.1"/>
    </source>
</evidence>
<organism evidence="5 6">
    <name type="scientific">Abeliophyllum distichum</name>
    <dbReference type="NCBI Taxonomy" id="126358"/>
    <lineage>
        <taxon>Eukaryota</taxon>
        <taxon>Viridiplantae</taxon>
        <taxon>Streptophyta</taxon>
        <taxon>Embryophyta</taxon>
        <taxon>Tracheophyta</taxon>
        <taxon>Spermatophyta</taxon>
        <taxon>Magnoliopsida</taxon>
        <taxon>eudicotyledons</taxon>
        <taxon>Gunneridae</taxon>
        <taxon>Pentapetalae</taxon>
        <taxon>asterids</taxon>
        <taxon>lamiids</taxon>
        <taxon>Lamiales</taxon>
        <taxon>Oleaceae</taxon>
        <taxon>Forsythieae</taxon>
        <taxon>Abeliophyllum</taxon>
    </lineage>
</organism>
<sequence>MEEECLKTSKRSKIEQTVLEILKNSDMETTTEYSIRAAAAERLGFGLSDLADKKLVREVVDSFLISTATAIMNSLPPDQYNNNNNEQNKEEKDTGEFAAQKELQGTGEQQLNSGGVELHEKNNERVICKLSDKKRVAIHEFKGTKVVSVRDFYEKDGKLFPKRGISLTSKQWSTFRNSFPSIEEAITKMESRIRPEDFVKQNELNMTSPVADHTPKGLAVEKNQIEAGISNSACAVHPLIKRKQSEADTSTSAPAFASQGNLHCDTFNSFTCQRLVPIQTSRLDGKNYYSWRLNMEFFLKQLNIAYVLTEPFPIIPLNSETSFEENAGAKASVQRWTDDDYICRHNILNSLSDNLFHQYSQKNYSAKELWEELKLVYDEDLGTTRSQINKYIQFQMVDGVSILEQVQELQKMANFIMASGIWIDEYFHVSVIISKLPLSWKEYRMRLMHEEFLPLNMLMHRLKVEEESRFRYEDKNTSKKGHLVESKFDNRFGPRRKENKKVCYSCGKEGHIVKWCPDRKFEVREKSNEKENEVLPVQADVNMAEGTV</sequence>
<evidence type="ECO:0000313" key="6">
    <source>
        <dbReference type="Proteomes" id="UP001604336"/>
    </source>
</evidence>
<reference evidence="6" key="1">
    <citation type="submission" date="2024-07" db="EMBL/GenBank/DDBJ databases">
        <title>Two chromosome-level genome assemblies of Korean endemic species Abeliophyllum distichum and Forsythia ovata (Oleaceae).</title>
        <authorList>
            <person name="Jang H."/>
        </authorList>
    </citation>
    <scope>NUCLEOTIDE SEQUENCE [LARGE SCALE GENOMIC DNA]</scope>
</reference>
<dbReference type="EMBL" id="JBFOLK010000014">
    <property type="protein sequence ID" value="KAL2461477.1"/>
    <property type="molecule type" value="Genomic_DNA"/>
</dbReference>